<organism evidence="1 2">
    <name type="scientific">Durusdinium trenchii</name>
    <dbReference type="NCBI Taxonomy" id="1381693"/>
    <lineage>
        <taxon>Eukaryota</taxon>
        <taxon>Sar</taxon>
        <taxon>Alveolata</taxon>
        <taxon>Dinophyceae</taxon>
        <taxon>Suessiales</taxon>
        <taxon>Symbiodiniaceae</taxon>
        <taxon>Durusdinium</taxon>
    </lineage>
</organism>
<protein>
    <submittedName>
        <fullName evidence="1">Cytoplasmic</fullName>
    </submittedName>
</protein>
<proteinExistence type="predicted"/>
<gene>
    <name evidence="1" type="ORF">SCF082_LOCUS51402</name>
</gene>
<name>A0ABP0SEC4_9DINO</name>
<dbReference type="EMBL" id="CAXAMM010043572">
    <property type="protein sequence ID" value="CAK9110688.1"/>
    <property type="molecule type" value="Genomic_DNA"/>
</dbReference>
<evidence type="ECO:0000313" key="1">
    <source>
        <dbReference type="EMBL" id="CAK9110688.1"/>
    </source>
</evidence>
<comment type="caution">
    <text evidence="1">The sequence shown here is derived from an EMBL/GenBank/DDBJ whole genome shotgun (WGS) entry which is preliminary data.</text>
</comment>
<keyword evidence="2" id="KW-1185">Reference proteome</keyword>
<accession>A0ABP0SEC4</accession>
<dbReference type="Proteomes" id="UP001642464">
    <property type="component" value="Unassembled WGS sequence"/>
</dbReference>
<sequence length="340" mass="39501">MAAASADLLELVTAHRGVRHDLGDGDQGQLTEIKRFFEQQRGSKPLDTAVRCYRNPWLKDWYQGGENTDQDWYCLDQERWMLYEYIFFLYRVKLPTFLCEPQPVKSRPFIYVQVPVDLTKIPDDHEYLRLQPEARHWNLIPQALKCDFLEPFVHALAWASARRIESATSSHLVLILDSSGYSCHLGGHTLSFRISVPEFCVSRQTALNVAKDAVQFLRRRRLASEPWVNLENVESIVRQEAFGEDMWHPLVYCCWSGRYMQEARLLEPFALLHVVLDGDRFEYEPLEELTRSLKREEWIRLGSTWSESPYESVVNEAGRGLCRPTSFGVAKRDLMSVSHG</sequence>
<evidence type="ECO:0000313" key="2">
    <source>
        <dbReference type="Proteomes" id="UP001642464"/>
    </source>
</evidence>
<reference evidence="1 2" key="1">
    <citation type="submission" date="2024-02" db="EMBL/GenBank/DDBJ databases">
        <authorList>
            <person name="Chen Y."/>
            <person name="Shah S."/>
            <person name="Dougan E. K."/>
            <person name="Thang M."/>
            <person name="Chan C."/>
        </authorList>
    </citation>
    <scope>NUCLEOTIDE SEQUENCE [LARGE SCALE GENOMIC DNA]</scope>
</reference>